<dbReference type="EMBL" id="AGNL01041582">
    <property type="protein sequence ID" value="EJK51464.1"/>
    <property type="molecule type" value="Genomic_DNA"/>
</dbReference>
<protein>
    <submittedName>
        <fullName evidence="2">Uncharacterized protein</fullName>
    </submittedName>
</protein>
<evidence type="ECO:0000256" key="1">
    <source>
        <dbReference type="SAM" id="MobiDB-lite"/>
    </source>
</evidence>
<accession>K0RGM8</accession>
<evidence type="ECO:0000313" key="3">
    <source>
        <dbReference type="Proteomes" id="UP000266841"/>
    </source>
</evidence>
<keyword evidence="3" id="KW-1185">Reference proteome</keyword>
<dbReference type="Proteomes" id="UP000266841">
    <property type="component" value="Unassembled WGS sequence"/>
</dbReference>
<name>K0RGM8_THAOC</name>
<reference evidence="2 3" key="1">
    <citation type="journal article" date="2012" name="Genome Biol.">
        <title>Genome and low-iron response of an oceanic diatom adapted to chronic iron limitation.</title>
        <authorList>
            <person name="Lommer M."/>
            <person name="Specht M."/>
            <person name="Roy A.S."/>
            <person name="Kraemer L."/>
            <person name="Andreson R."/>
            <person name="Gutowska M.A."/>
            <person name="Wolf J."/>
            <person name="Bergner S.V."/>
            <person name="Schilhabel M.B."/>
            <person name="Klostermeier U.C."/>
            <person name="Beiko R.G."/>
            <person name="Rosenstiel P."/>
            <person name="Hippler M."/>
            <person name="Laroche J."/>
        </authorList>
    </citation>
    <scope>NUCLEOTIDE SEQUENCE [LARGE SCALE GENOMIC DNA]</scope>
    <source>
        <strain evidence="2 3">CCMP1005</strain>
    </source>
</reference>
<sequence length="122" mass="12892">MTGSQFLGRESGQHPGTDTGVTSRPSPGSMGRESRHPPALPAPTLPDIRGIGRNPASGARSSNNFKRDNRRREGMSETRKRARTGNEEEACAPAAKNPQSPESTCVAAAVAKIAELQAELEA</sequence>
<feature type="compositionally biased region" description="Basic and acidic residues" evidence="1">
    <location>
        <begin position="65"/>
        <end position="79"/>
    </location>
</feature>
<organism evidence="2 3">
    <name type="scientific">Thalassiosira oceanica</name>
    <name type="common">Marine diatom</name>
    <dbReference type="NCBI Taxonomy" id="159749"/>
    <lineage>
        <taxon>Eukaryota</taxon>
        <taxon>Sar</taxon>
        <taxon>Stramenopiles</taxon>
        <taxon>Ochrophyta</taxon>
        <taxon>Bacillariophyta</taxon>
        <taxon>Coscinodiscophyceae</taxon>
        <taxon>Thalassiosirophycidae</taxon>
        <taxon>Thalassiosirales</taxon>
        <taxon>Thalassiosiraceae</taxon>
        <taxon>Thalassiosira</taxon>
    </lineage>
</organism>
<feature type="region of interest" description="Disordered" evidence="1">
    <location>
        <begin position="1"/>
        <end position="104"/>
    </location>
</feature>
<comment type="caution">
    <text evidence="2">The sequence shown here is derived from an EMBL/GenBank/DDBJ whole genome shotgun (WGS) entry which is preliminary data.</text>
</comment>
<feature type="non-terminal residue" evidence="2">
    <location>
        <position position="122"/>
    </location>
</feature>
<feature type="compositionally biased region" description="Polar residues" evidence="1">
    <location>
        <begin position="14"/>
        <end position="26"/>
    </location>
</feature>
<dbReference type="AlphaFoldDB" id="K0RGM8"/>
<proteinExistence type="predicted"/>
<evidence type="ECO:0000313" key="2">
    <source>
        <dbReference type="EMBL" id="EJK51464.1"/>
    </source>
</evidence>
<gene>
    <name evidence="2" type="ORF">THAOC_29359</name>
</gene>